<dbReference type="InterPro" id="IPR015947">
    <property type="entry name" value="PUA-like_sf"/>
</dbReference>
<organism evidence="1 2">
    <name type="scientific">Plectonema cf. radiosum LEGE 06105</name>
    <dbReference type="NCBI Taxonomy" id="945769"/>
    <lineage>
        <taxon>Bacteria</taxon>
        <taxon>Bacillati</taxon>
        <taxon>Cyanobacteriota</taxon>
        <taxon>Cyanophyceae</taxon>
        <taxon>Oscillatoriophycideae</taxon>
        <taxon>Oscillatoriales</taxon>
        <taxon>Microcoleaceae</taxon>
        <taxon>Plectonema</taxon>
    </lineage>
</organism>
<dbReference type="AlphaFoldDB" id="A0A8J7K847"/>
<dbReference type="EMBL" id="JADEWL010000188">
    <property type="protein sequence ID" value="MBE9216657.1"/>
    <property type="molecule type" value="Genomic_DNA"/>
</dbReference>
<dbReference type="RefSeq" id="WP_193925346.1">
    <property type="nucleotide sequence ID" value="NZ_JADEWL010000188.1"/>
</dbReference>
<keyword evidence="2" id="KW-1185">Reference proteome</keyword>
<evidence type="ECO:0000313" key="1">
    <source>
        <dbReference type="EMBL" id="MBE9216657.1"/>
    </source>
</evidence>
<gene>
    <name evidence="1" type="ORF">IQ247_29030</name>
</gene>
<evidence type="ECO:0008006" key="3">
    <source>
        <dbReference type="Google" id="ProtNLM"/>
    </source>
</evidence>
<comment type="caution">
    <text evidence="1">The sequence shown here is derived from an EMBL/GenBank/DDBJ whole genome shotgun (WGS) entry which is preliminary data.</text>
</comment>
<dbReference type="Proteomes" id="UP000620559">
    <property type="component" value="Unassembled WGS sequence"/>
</dbReference>
<protein>
    <recommendedName>
        <fullName evidence="3">ASCH domain-containing protein</fullName>
    </recommendedName>
</protein>
<proteinExistence type="predicted"/>
<evidence type="ECO:0000313" key="2">
    <source>
        <dbReference type="Proteomes" id="UP000620559"/>
    </source>
</evidence>
<reference evidence="1" key="1">
    <citation type="submission" date="2020-10" db="EMBL/GenBank/DDBJ databases">
        <authorList>
            <person name="Castelo-Branco R."/>
            <person name="Eusebio N."/>
            <person name="Adriana R."/>
            <person name="Vieira A."/>
            <person name="Brugerolle De Fraissinette N."/>
            <person name="Rezende De Castro R."/>
            <person name="Schneider M.P."/>
            <person name="Vasconcelos V."/>
            <person name="Leao P.N."/>
        </authorList>
    </citation>
    <scope>NUCLEOTIDE SEQUENCE</scope>
    <source>
        <strain evidence="1">LEGE 06105</strain>
    </source>
</reference>
<accession>A0A8J7K847</accession>
<dbReference type="Gene3D" id="2.30.130.30">
    <property type="entry name" value="Hypothetical protein"/>
    <property type="match status" value="1"/>
</dbReference>
<dbReference type="SUPFAM" id="SSF88697">
    <property type="entry name" value="PUA domain-like"/>
    <property type="match status" value="1"/>
</dbReference>
<sequence>MTQPCPESLKAISIHAPHAYAICKGIKQYEHRSRATKQRGWILIHASQSKASDSYLVDYGINKSTIKRGAIIGAAYLTDCTWDSEYGCYAYHLESPILFDQAIEGVKGCQTIFWGAKTTEKQAAFAAAWKLISAPRILITPPPINTKPHFDDICIEAFTTIQRQ</sequence>
<name>A0A8J7K847_9CYAN</name>